<proteinExistence type="predicted"/>
<dbReference type="EMBL" id="KN400708">
    <property type="protein sequence ID" value="KHG14020.1"/>
    <property type="molecule type" value="Genomic_DNA"/>
</dbReference>
<gene>
    <name evidence="1" type="ORF">F383_18424</name>
</gene>
<protein>
    <submittedName>
        <fullName evidence="1">Uncharacterized protein</fullName>
    </submittedName>
</protein>
<reference evidence="2" key="1">
    <citation type="submission" date="2014-09" db="EMBL/GenBank/DDBJ databases">
        <authorList>
            <person name="Mudge J."/>
            <person name="Ramaraj T."/>
            <person name="Lindquist I.E."/>
            <person name="Bharti A.K."/>
            <person name="Sundararajan A."/>
            <person name="Cameron C.T."/>
            <person name="Woodward J.E."/>
            <person name="May G.D."/>
            <person name="Brubaker C."/>
            <person name="Broadhvest J."/>
            <person name="Wilkins T.A."/>
        </authorList>
    </citation>
    <scope>NUCLEOTIDE SEQUENCE</scope>
    <source>
        <strain evidence="2">cv. AKA8401</strain>
    </source>
</reference>
<accession>A0A0B0NME3</accession>
<organism evidence="1 2">
    <name type="scientific">Gossypium arboreum</name>
    <name type="common">Tree cotton</name>
    <name type="synonym">Gossypium nanking</name>
    <dbReference type="NCBI Taxonomy" id="29729"/>
    <lineage>
        <taxon>Eukaryota</taxon>
        <taxon>Viridiplantae</taxon>
        <taxon>Streptophyta</taxon>
        <taxon>Embryophyta</taxon>
        <taxon>Tracheophyta</taxon>
        <taxon>Spermatophyta</taxon>
        <taxon>Magnoliopsida</taxon>
        <taxon>eudicotyledons</taxon>
        <taxon>Gunneridae</taxon>
        <taxon>Pentapetalae</taxon>
        <taxon>rosids</taxon>
        <taxon>malvids</taxon>
        <taxon>Malvales</taxon>
        <taxon>Malvaceae</taxon>
        <taxon>Malvoideae</taxon>
        <taxon>Gossypium</taxon>
    </lineage>
</organism>
<dbReference type="AlphaFoldDB" id="A0A0B0NME3"/>
<keyword evidence="2" id="KW-1185">Reference proteome</keyword>
<evidence type="ECO:0000313" key="2">
    <source>
        <dbReference type="Proteomes" id="UP000032142"/>
    </source>
</evidence>
<evidence type="ECO:0000313" key="1">
    <source>
        <dbReference type="EMBL" id="KHG14020.1"/>
    </source>
</evidence>
<name>A0A0B0NME3_GOSAR</name>
<dbReference type="Proteomes" id="UP000032142">
    <property type="component" value="Unassembled WGS sequence"/>
</dbReference>
<sequence length="52" mass="6126">MVLHAISYRCHCLRQGLTQIKYDVTTYIDANLPNMVLHKNTYQKSYVMTYVS</sequence>